<keyword evidence="10" id="KW-1185">Reference proteome</keyword>
<keyword evidence="7" id="KW-0066">ATP synthesis</keyword>
<dbReference type="GO" id="GO:0046933">
    <property type="term" value="F:proton-transporting ATP synthase activity, rotational mechanism"/>
    <property type="evidence" value="ECO:0007669"/>
    <property type="project" value="InterPro"/>
</dbReference>
<keyword evidence="5" id="KW-0406">Ion transport</keyword>
<organism evidence="9 10">
    <name type="scientific">Candidatus [Bacteroides] periocalifornicus</name>
    <dbReference type="NCBI Taxonomy" id="1702214"/>
    <lineage>
        <taxon>Bacteria</taxon>
        <taxon>Pseudomonadati</taxon>
        <taxon>Bacteroidota</taxon>
    </lineage>
</organism>
<keyword evidence="6" id="KW-0472">Membrane</keyword>
<proteinExistence type="inferred from homology"/>
<dbReference type="AlphaFoldDB" id="A0A0Q4B3C8"/>
<dbReference type="GO" id="GO:0045259">
    <property type="term" value="C:proton-transporting ATP synthase complex"/>
    <property type="evidence" value="ECO:0007669"/>
    <property type="project" value="UniProtKB-KW"/>
</dbReference>
<evidence type="ECO:0000256" key="4">
    <source>
        <dbReference type="ARBA" id="ARBA00022448"/>
    </source>
</evidence>
<dbReference type="InterPro" id="IPR020546">
    <property type="entry name" value="ATP_synth_F1_dsu/esu_N"/>
</dbReference>
<comment type="similarity">
    <text evidence="3">Belongs to the ATPase epsilon chain family.</text>
</comment>
<comment type="caution">
    <text evidence="9">The sequence shown here is derived from an EMBL/GenBank/DDBJ whole genome shotgun (WGS) entry which is preliminary data.</text>
</comment>
<feature type="domain" description="ATP synthase F1 complex delta/epsilon subunit N-terminal" evidence="8">
    <location>
        <begin position="1"/>
        <end position="81"/>
    </location>
</feature>
<evidence type="ECO:0000313" key="10">
    <source>
        <dbReference type="Proteomes" id="UP000054172"/>
    </source>
</evidence>
<dbReference type="GO" id="GO:0012505">
    <property type="term" value="C:endomembrane system"/>
    <property type="evidence" value="ECO:0007669"/>
    <property type="project" value="UniProtKB-SubCell"/>
</dbReference>
<dbReference type="STRING" id="1702214.AL399_07485"/>
<comment type="subcellular location">
    <subcellularLocation>
        <location evidence="2">Endomembrane system</location>
        <topology evidence="2">Peripheral membrane protein</topology>
    </subcellularLocation>
</comment>
<evidence type="ECO:0000256" key="7">
    <source>
        <dbReference type="ARBA" id="ARBA00023196"/>
    </source>
</evidence>
<name>A0A0Q4B3C8_9BACT</name>
<comment type="function">
    <text evidence="1">Produces ATP from ADP in the presence of a proton gradient across the membrane.</text>
</comment>
<dbReference type="SUPFAM" id="SSF51344">
    <property type="entry name" value="Epsilon subunit of F1F0-ATP synthase N-terminal domain"/>
    <property type="match status" value="1"/>
</dbReference>
<evidence type="ECO:0000256" key="3">
    <source>
        <dbReference type="ARBA" id="ARBA00005712"/>
    </source>
</evidence>
<dbReference type="Pfam" id="PF02823">
    <property type="entry name" value="ATP-synt_DE_N"/>
    <property type="match status" value="1"/>
</dbReference>
<evidence type="ECO:0000256" key="1">
    <source>
        <dbReference type="ARBA" id="ARBA00003543"/>
    </source>
</evidence>
<evidence type="ECO:0000256" key="5">
    <source>
        <dbReference type="ARBA" id="ARBA00023065"/>
    </source>
</evidence>
<evidence type="ECO:0000256" key="2">
    <source>
        <dbReference type="ARBA" id="ARBA00004184"/>
    </source>
</evidence>
<gene>
    <name evidence="9" type="ORF">AL399_07485</name>
</gene>
<dbReference type="InterPro" id="IPR036771">
    <property type="entry name" value="ATPsynth_dsu/esu_N"/>
</dbReference>
<accession>A0A0Q4B3C8</accession>
<dbReference type="EMBL" id="LIIK01000040">
    <property type="protein sequence ID" value="KQM08402.1"/>
    <property type="molecule type" value="Genomic_DNA"/>
</dbReference>
<evidence type="ECO:0000313" key="9">
    <source>
        <dbReference type="EMBL" id="KQM08402.1"/>
    </source>
</evidence>
<keyword evidence="4" id="KW-0813">Transport</keyword>
<reference evidence="9" key="1">
    <citation type="submission" date="2015-08" db="EMBL/GenBank/DDBJ databases">
        <title>Candidatus Bacteriodes Periocalifornicus.</title>
        <authorList>
            <person name="McLean J.S."/>
            <person name="Kelley S."/>
        </authorList>
    </citation>
    <scope>NUCLEOTIDE SEQUENCE [LARGE SCALE GENOMIC DNA]</scope>
    <source>
        <strain evidence="9">12B</strain>
    </source>
</reference>
<evidence type="ECO:0000259" key="8">
    <source>
        <dbReference type="Pfam" id="PF02823"/>
    </source>
</evidence>
<protein>
    <recommendedName>
        <fullName evidence="8">ATP synthase F1 complex delta/epsilon subunit N-terminal domain-containing protein</fullName>
    </recommendedName>
</protein>
<dbReference type="Gene3D" id="2.60.15.10">
    <property type="entry name" value="F0F1 ATP synthase delta/epsilon subunit, N-terminal"/>
    <property type="match status" value="1"/>
</dbReference>
<sequence length="85" mass="9078">MTVEIVTPEATLLSGEASQVLVPGSKSPFAMRENHQAIVSSLTPGVVKITRPNGEEVRVRISGNSVVEQHANRVVIVAQEAEMAE</sequence>
<dbReference type="Proteomes" id="UP000054172">
    <property type="component" value="Unassembled WGS sequence"/>
</dbReference>
<dbReference type="InterPro" id="IPR001469">
    <property type="entry name" value="ATP_synth_F1_dsu/esu"/>
</dbReference>
<keyword evidence="7" id="KW-0139">CF(1)</keyword>
<dbReference type="PATRIC" id="fig|1702214.3.peg.1221"/>
<evidence type="ECO:0000256" key="6">
    <source>
        <dbReference type="ARBA" id="ARBA00023136"/>
    </source>
</evidence>
<dbReference type="CDD" id="cd12152">
    <property type="entry name" value="F1-ATPase_delta"/>
    <property type="match status" value="1"/>
</dbReference>